<evidence type="ECO:0000313" key="3">
    <source>
        <dbReference type="Proteomes" id="UP001189429"/>
    </source>
</evidence>
<evidence type="ECO:0000313" key="2">
    <source>
        <dbReference type="EMBL" id="CAK0906252.1"/>
    </source>
</evidence>
<dbReference type="Proteomes" id="UP001189429">
    <property type="component" value="Unassembled WGS sequence"/>
</dbReference>
<gene>
    <name evidence="2" type="ORF">PCOR1329_LOCUS81655</name>
</gene>
<organism evidence="2 3">
    <name type="scientific">Prorocentrum cordatum</name>
    <dbReference type="NCBI Taxonomy" id="2364126"/>
    <lineage>
        <taxon>Eukaryota</taxon>
        <taxon>Sar</taxon>
        <taxon>Alveolata</taxon>
        <taxon>Dinophyceae</taxon>
        <taxon>Prorocentrales</taxon>
        <taxon>Prorocentraceae</taxon>
        <taxon>Prorocentrum</taxon>
    </lineage>
</organism>
<sequence length="155" mass="17860">YLFVCPRAPSVPSEPIRSRDSMQLRPASQPARPQPSLHSMSLLRALRELKRVDDILHDCAAFWANMDGTVQKLAQMKEHTERLVGFASNSKALKQRFDQRLAEYEKFWGDLQRGCHLYYVENQAASKKMYQSVRQVSDAADTLDTQRAIRSMARF</sequence>
<proteinExistence type="predicted"/>
<name>A0ABN9Y632_9DINO</name>
<keyword evidence="3" id="KW-1185">Reference proteome</keyword>
<protein>
    <submittedName>
        <fullName evidence="2">Uncharacterized protein</fullName>
    </submittedName>
</protein>
<feature type="non-terminal residue" evidence="2">
    <location>
        <position position="1"/>
    </location>
</feature>
<dbReference type="EMBL" id="CAUYUJ010021667">
    <property type="protein sequence ID" value="CAK0906252.1"/>
    <property type="molecule type" value="Genomic_DNA"/>
</dbReference>
<feature type="region of interest" description="Disordered" evidence="1">
    <location>
        <begin position="12"/>
        <end position="37"/>
    </location>
</feature>
<accession>A0ABN9Y632</accession>
<comment type="caution">
    <text evidence="2">The sequence shown here is derived from an EMBL/GenBank/DDBJ whole genome shotgun (WGS) entry which is preliminary data.</text>
</comment>
<reference evidence="2" key="1">
    <citation type="submission" date="2023-10" db="EMBL/GenBank/DDBJ databases">
        <authorList>
            <person name="Chen Y."/>
            <person name="Shah S."/>
            <person name="Dougan E. K."/>
            <person name="Thang M."/>
            <person name="Chan C."/>
        </authorList>
    </citation>
    <scope>NUCLEOTIDE SEQUENCE [LARGE SCALE GENOMIC DNA]</scope>
</reference>
<evidence type="ECO:0000256" key="1">
    <source>
        <dbReference type="SAM" id="MobiDB-lite"/>
    </source>
</evidence>